<evidence type="ECO:0000313" key="3">
    <source>
        <dbReference type="Proteomes" id="UP000824189"/>
    </source>
</evidence>
<keyword evidence="1" id="KW-0472">Membrane</keyword>
<evidence type="ECO:0000313" key="2">
    <source>
        <dbReference type="EMBL" id="HIW95662.1"/>
    </source>
</evidence>
<reference evidence="2" key="2">
    <citation type="submission" date="2021-04" db="EMBL/GenBank/DDBJ databases">
        <authorList>
            <person name="Gilroy R."/>
        </authorList>
    </citation>
    <scope>NUCLEOTIDE SEQUENCE</scope>
    <source>
        <strain evidence="2">4376</strain>
    </source>
</reference>
<dbReference type="PANTHER" id="PTHR40761:SF1">
    <property type="entry name" value="CONSERVED INTEGRAL MEMBRANE ALANINE VALINE AND LEUCINE RICH PROTEIN-RELATED"/>
    <property type="match status" value="1"/>
</dbReference>
<protein>
    <submittedName>
        <fullName evidence="2">DMT family transporter</fullName>
    </submittedName>
</protein>
<keyword evidence="1" id="KW-0812">Transmembrane</keyword>
<dbReference type="PANTHER" id="PTHR40761">
    <property type="entry name" value="CONSERVED INTEGRAL MEMBRANE ALANINE VALINE AND LEUCINE RICH PROTEIN-RELATED"/>
    <property type="match status" value="1"/>
</dbReference>
<dbReference type="AlphaFoldDB" id="A0A9D1RZU5"/>
<name>A0A9D1RZU5_9CORY</name>
<feature type="transmembrane region" description="Helical" evidence="1">
    <location>
        <begin position="173"/>
        <end position="193"/>
    </location>
</feature>
<dbReference type="NCBIfam" id="NF038012">
    <property type="entry name" value="DMT_1"/>
    <property type="match status" value="1"/>
</dbReference>
<feature type="transmembrane region" description="Helical" evidence="1">
    <location>
        <begin position="67"/>
        <end position="93"/>
    </location>
</feature>
<feature type="transmembrane region" description="Helical" evidence="1">
    <location>
        <begin position="267"/>
        <end position="285"/>
    </location>
</feature>
<reference evidence="2" key="1">
    <citation type="journal article" date="2021" name="PeerJ">
        <title>Extensive microbial diversity within the chicken gut microbiome revealed by metagenomics and culture.</title>
        <authorList>
            <person name="Gilroy R."/>
            <person name="Ravi A."/>
            <person name="Getino M."/>
            <person name="Pursley I."/>
            <person name="Horton D.L."/>
            <person name="Alikhan N.F."/>
            <person name="Baker D."/>
            <person name="Gharbi K."/>
            <person name="Hall N."/>
            <person name="Watson M."/>
            <person name="Adriaenssens E.M."/>
            <person name="Foster-Nyarko E."/>
            <person name="Jarju S."/>
            <person name="Secka A."/>
            <person name="Antonio M."/>
            <person name="Oren A."/>
            <person name="Chaudhuri R.R."/>
            <person name="La Ragione R."/>
            <person name="Hildebrand F."/>
            <person name="Pallen M.J."/>
        </authorList>
    </citation>
    <scope>NUCLEOTIDE SEQUENCE</scope>
    <source>
        <strain evidence="2">4376</strain>
    </source>
</reference>
<feature type="transmembrane region" description="Helical" evidence="1">
    <location>
        <begin position="114"/>
        <end position="132"/>
    </location>
</feature>
<feature type="transmembrane region" description="Helical" evidence="1">
    <location>
        <begin position="144"/>
        <end position="161"/>
    </location>
</feature>
<evidence type="ECO:0000256" key="1">
    <source>
        <dbReference type="SAM" id="Phobius"/>
    </source>
</evidence>
<proteinExistence type="predicted"/>
<dbReference type="Proteomes" id="UP000824189">
    <property type="component" value="Unassembled WGS sequence"/>
</dbReference>
<organism evidence="2 3">
    <name type="scientific">Candidatus Corynebacterium gallistercoris</name>
    <dbReference type="NCBI Taxonomy" id="2838530"/>
    <lineage>
        <taxon>Bacteria</taxon>
        <taxon>Bacillati</taxon>
        <taxon>Actinomycetota</taxon>
        <taxon>Actinomycetes</taxon>
        <taxon>Mycobacteriales</taxon>
        <taxon>Corynebacteriaceae</taxon>
        <taxon>Corynebacterium</taxon>
    </lineage>
</organism>
<keyword evidence="1" id="KW-1133">Transmembrane helix</keyword>
<sequence length="291" mass="30635">MMHNNALAVLFALASALTIAWGTVVRHRIAEQSGVAVGDGSGNRAAEVPIMAAIVQPLWWAGVFSALFGYFLQIVALSFGTLLIVQPVLVLSLMFTLPLSAKYDGRRISKSETFWAGLLTVAVAVLVILGRPTPGLSVPPLERWLVALSIGAVVLGALYVYSGRQLRRERALILGSVTGAIMGYVAVLSKAVVDIFGHSGFGGLLLSWELYGLMAGAAIGTAVQQASFNAGALKNSLPAMTIVEPLVAFTLGYVILGESFQVSGGQWLFMAAALVTMVGSTVILSRKTIDD</sequence>
<comment type="caution">
    <text evidence="2">The sequence shown here is derived from an EMBL/GenBank/DDBJ whole genome shotgun (WGS) entry which is preliminary data.</text>
</comment>
<dbReference type="EMBL" id="DXFZ01000049">
    <property type="protein sequence ID" value="HIW95662.1"/>
    <property type="molecule type" value="Genomic_DNA"/>
</dbReference>
<accession>A0A9D1RZU5</accession>
<feature type="transmembrane region" description="Helical" evidence="1">
    <location>
        <begin position="205"/>
        <end position="223"/>
    </location>
</feature>
<gene>
    <name evidence="2" type="ORF">H9867_04145</name>
</gene>
<feature type="transmembrane region" description="Helical" evidence="1">
    <location>
        <begin position="235"/>
        <end position="255"/>
    </location>
</feature>